<dbReference type="InterPro" id="IPR007493">
    <property type="entry name" value="DUF538"/>
</dbReference>
<reference evidence="2" key="1">
    <citation type="journal article" date="2023" name="bioRxiv">
        <title>Improved chromosome-level genome assembly for marigold (Tagetes erecta).</title>
        <authorList>
            <person name="Jiang F."/>
            <person name="Yuan L."/>
            <person name="Wang S."/>
            <person name="Wang H."/>
            <person name="Xu D."/>
            <person name="Wang A."/>
            <person name="Fan W."/>
        </authorList>
    </citation>
    <scope>NUCLEOTIDE SEQUENCE</scope>
    <source>
        <strain evidence="2">WSJ</strain>
        <tissue evidence="2">Leaf</tissue>
    </source>
</reference>
<protein>
    <recommendedName>
        <fullName evidence="4">DUF538 domain-containing protein</fullName>
    </recommendedName>
</protein>
<dbReference type="EMBL" id="JAUHHV010000009">
    <property type="protein sequence ID" value="KAK1412513.1"/>
    <property type="molecule type" value="Genomic_DNA"/>
</dbReference>
<dbReference type="Proteomes" id="UP001229421">
    <property type="component" value="Unassembled WGS sequence"/>
</dbReference>
<evidence type="ECO:0000256" key="1">
    <source>
        <dbReference type="SAM" id="SignalP"/>
    </source>
</evidence>
<keyword evidence="1" id="KW-0732">Signal</keyword>
<dbReference type="AlphaFoldDB" id="A0AAD8JYS6"/>
<evidence type="ECO:0000313" key="2">
    <source>
        <dbReference type="EMBL" id="KAK1412513.1"/>
    </source>
</evidence>
<keyword evidence="3" id="KW-1185">Reference proteome</keyword>
<accession>A0AAD8JYS6</accession>
<gene>
    <name evidence="2" type="ORF">QVD17_33828</name>
</gene>
<dbReference type="PANTHER" id="PTHR31676">
    <property type="entry name" value="T31J12.3 PROTEIN-RELATED"/>
    <property type="match status" value="1"/>
</dbReference>
<dbReference type="InterPro" id="IPR036758">
    <property type="entry name" value="At5g01610-like"/>
</dbReference>
<evidence type="ECO:0008006" key="4">
    <source>
        <dbReference type="Google" id="ProtNLM"/>
    </source>
</evidence>
<name>A0AAD8JYS6_TARER</name>
<feature type="chain" id="PRO_5042292638" description="DUF538 domain-containing protein" evidence="1">
    <location>
        <begin position="23"/>
        <end position="170"/>
    </location>
</feature>
<comment type="caution">
    <text evidence="2">The sequence shown here is derived from an EMBL/GenBank/DDBJ whole genome shotgun (WGS) entry which is preliminary data.</text>
</comment>
<organism evidence="2 3">
    <name type="scientific">Tagetes erecta</name>
    <name type="common">African marigold</name>
    <dbReference type="NCBI Taxonomy" id="13708"/>
    <lineage>
        <taxon>Eukaryota</taxon>
        <taxon>Viridiplantae</taxon>
        <taxon>Streptophyta</taxon>
        <taxon>Embryophyta</taxon>
        <taxon>Tracheophyta</taxon>
        <taxon>Spermatophyta</taxon>
        <taxon>Magnoliopsida</taxon>
        <taxon>eudicotyledons</taxon>
        <taxon>Gunneridae</taxon>
        <taxon>Pentapetalae</taxon>
        <taxon>asterids</taxon>
        <taxon>campanulids</taxon>
        <taxon>Asterales</taxon>
        <taxon>Asteraceae</taxon>
        <taxon>Asteroideae</taxon>
        <taxon>Heliantheae alliance</taxon>
        <taxon>Tageteae</taxon>
        <taxon>Tagetes</taxon>
    </lineage>
</organism>
<dbReference type="PANTHER" id="PTHR31676:SF203">
    <property type="entry name" value="DUF538 FAMILY PROTEIN"/>
    <property type="match status" value="1"/>
</dbReference>
<proteinExistence type="predicted"/>
<dbReference type="SUPFAM" id="SSF141562">
    <property type="entry name" value="At5g01610-like"/>
    <property type="match status" value="1"/>
</dbReference>
<evidence type="ECO:0000313" key="3">
    <source>
        <dbReference type="Proteomes" id="UP001229421"/>
    </source>
</evidence>
<dbReference type="Pfam" id="PF04398">
    <property type="entry name" value="DUF538"/>
    <property type="match status" value="1"/>
</dbReference>
<feature type="signal peptide" evidence="1">
    <location>
        <begin position="1"/>
        <end position="22"/>
    </location>
</feature>
<dbReference type="Gene3D" id="2.30.240.10">
    <property type="entry name" value="At5g01610-like"/>
    <property type="match status" value="1"/>
</dbReference>
<sequence>MSSSIITFTLTTILIISPLSIASPLSDDNLTVYDVIESYGFPKGILPIGVTGYELDKSTGQFKAFFNGTCSFNLEGTYDLKYKSTIEGVISKGRLKNLSGVSVKVFLFWLNIVEVYTSGDELGFSVGIASAGFPIENFEMCPRCGCGMDCDDVDGDRVRKSGRNYFVSSV</sequence>